<name>A0ABS8T2J5_DATST</name>
<keyword evidence="1" id="KW-0175">Coiled coil</keyword>
<feature type="coiled-coil region" evidence="1">
    <location>
        <begin position="61"/>
        <end position="90"/>
    </location>
</feature>
<organism evidence="3 4">
    <name type="scientific">Datura stramonium</name>
    <name type="common">Jimsonweed</name>
    <name type="synonym">Common thornapple</name>
    <dbReference type="NCBI Taxonomy" id="4076"/>
    <lineage>
        <taxon>Eukaryota</taxon>
        <taxon>Viridiplantae</taxon>
        <taxon>Streptophyta</taxon>
        <taxon>Embryophyta</taxon>
        <taxon>Tracheophyta</taxon>
        <taxon>Spermatophyta</taxon>
        <taxon>Magnoliopsida</taxon>
        <taxon>eudicotyledons</taxon>
        <taxon>Gunneridae</taxon>
        <taxon>Pentapetalae</taxon>
        <taxon>asterids</taxon>
        <taxon>lamiids</taxon>
        <taxon>Solanales</taxon>
        <taxon>Solanaceae</taxon>
        <taxon>Solanoideae</taxon>
        <taxon>Datureae</taxon>
        <taxon>Datura</taxon>
    </lineage>
</organism>
<evidence type="ECO:0000256" key="2">
    <source>
        <dbReference type="SAM" id="MobiDB-lite"/>
    </source>
</evidence>
<comment type="caution">
    <text evidence="3">The sequence shown here is derived from an EMBL/GenBank/DDBJ whole genome shotgun (WGS) entry which is preliminary data.</text>
</comment>
<protein>
    <submittedName>
        <fullName evidence="3">Uncharacterized protein</fullName>
    </submittedName>
</protein>
<reference evidence="3 4" key="1">
    <citation type="journal article" date="2021" name="BMC Genomics">
        <title>Datura genome reveals duplications of psychoactive alkaloid biosynthetic genes and high mutation rate following tissue culture.</title>
        <authorList>
            <person name="Rajewski A."/>
            <person name="Carter-House D."/>
            <person name="Stajich J."/>
            <person name="Litt A."/>
        </authorList>
    </citation>
    <scope>NUCLEOTIDE SEQUENCE [LARGE SCALE GENOMIC DNA]</scope>
    <source>
        <strain evidence="3">AR-01</strain>
    </source>
</reference>
<sequence length="212" mass="23834">MAERGRERKTTAGFWSHCWTCRSDEAAVVSLVKDRRGAKREKEDSGAWVSPEQMESRQCLAEDEEIECRKEKEKADKEMKEKAKKKEKENYAMMAAWGSESEMARTRNSNNNAPSTAIVDYSVAQGRVKKVLAKKKGRPAKATQLPRARQTKRVVHEQVPQSRPTTVPAQVVRPLDMGEAFNVVKGALEMFTTFMENQGIGGSDSTTHGETR</sequence>
<dbReference type="Proteomes" id="UP000823775">
    <property type="component" value="Unassembled WGS sequence"/>
</dbReference>
<evidence type="ECO:0000313" key="3">
    <source>
        <dbReference type="EMBL" id="MCD7465214.1"/>
    </source>
</evidence>
<evidence type="ECO:0000313" key="4">
    <source>
        <dbReference type="Proteomes" id="UP000823775"/>
    </source>
</evidence>
<feature type="region of interest" description="Disordered" evidence="2">
    <location>
        <begin position="133"/>
        <end position="165"/>
    </location>
</feature>
<keyword evidence="4" id="KW-1185">Reference proteome</keyword>
<feature type="region of interest" description="Disordered" evidence="2">
    <location>
        <begin position="34"/>
        <end position="56"/>
    </location>
</feature>
<gene>
    <name evidence="3" type="ORF">HAX54_000803</name>
</gene>
<evidence type="ECO:0000256" key="1">
    <source>
        <dbReference type="SAM" id="Coils"/>
    </source>
</evidence>
<dbReference type="EMBL" id="JACEIK010001028">
    <property type="protein sequence ID" value="MCD7465214.1"/>
    <property type="molecule type" value="Genomic_DNA"/>
</dbReference>
<feature type="compositionally biased region" description="Basic and acidic residues" evidence="2">
    <location>
        <begin position="34"/>
        <end position="45"/>
    </location>
</feature>
<accession>A0ABS8T2J5</accession>
<proteinExistence type="predicted"/>